<feature type="domain" description="Cyclic nucleotide-binding" evidence="2">
    <location>
        <begin position="65"/>
        <end position="182"/>
    </location>
</feature>
<dbReference type="PANTHER" id="PTHR23011:SF28">
    <property type="entry name" value="CYCLIC NUCLEOTIDE-BINDING DOMAIN CONTAINING PROTEIN"/>
    <property type="match status" value="1"/>
</dbReference>
<evidence type="ECO:0000256" key="1">
    <source>
        <dbReference type="SAM" id="Coils"/>
    </source>
</evidence>
<dbReference type="PROSITE" id="PS50042">
    <property type="entry name" value="CNMP_BINDING_3"/>
    <property type="match status" value="2"/>
</dbReference>
<dbReference type="Proteomes" id="UP000692954">
    <property type="component" value="Unassembled WGS sequence"/>
</dbReference>
<organism evidence="3 4">
    <name type="scientific">Paramecium sonneborni</name>
    <dbReference type="NCBI Taxonomy" id="65129"/>
    <lineage>
        <taxon>Eukaryota</taxon>
        <taxon>Sar</taxon>
        <taxon>Alveolata</taxon>
        <taxon>Ciliophora</taxon>
        <taxon>Intramacronucleata</taxon>
        <taxon>Oligohymenophorea</taxon>
        <taxon>Peniculida</taxon>
        <taxon>Parameciidae</taxon>
        <taxon>Paramecium</taxon>
    </lineage>
</organism>
<accession>A0A8S1PC06</accession>
<comment type="caution">
    <text evidence="3">The sequence shown here is derived from an EMBL/GenBank/DDBJ whole genome shotgun (WGS) entry which is preliminary data.</text>
</comment>
<dbReference type="EMBL" id="CAJJDN010000074">
    <property type="protein sequence ID" value="CAD8100414.1"/>
    <property type="molecule type" value="Genomic_DNA"/>
</dbReference>
<dbReference type="AlphaFoldDB" id="A0A8S1PC06"/>
<keyword evidence="1" id="KW-0175">Coiled coil</keyword>
<feature type="domain" description="Cyclic nucleotide-binding" evidence="2">
    <location>
        <begin position="185"/>
        <end position="264"/>
    </location>
</feature>
<evidence type="ECO:0000259" key="2">
    <source>
        <dbReference type="PROSITE" id="PS50042"/>
    </source>
</evidence>
<keyword evidence="4" id="KW-1185">Reference proteome</keyword>
<name>A0A8S1PC06_9CILI</name>
<dbReference type="InterPro" id="IPR000595">
    <property type="entry name" value="cNMP-bd_dom"/>
</dbReference>
<reference evidence="3" key="1">
    <citation type="submission" date="2021-01" db="EMBL/GenBank/DDBJ databases">
        <authorList>
            <consortium name="Genoscope - CEA"/>
            <person name="William W."/>
        </authorList>
    </citation>
    <scope>NUCLEOTIDE SEQUENCE</scope>
</reference>
<gene>
    <name evidence="3" type="ORF">PSON_ATCC_30995.1.T0740017</name>
</gene>
<proteinExistence type="predicted"/>
<protein>
    <recommendedName>
        <fullName evidence="2">Cyclic nucleotide-binding domain-containing protein</fullName>
    </recommendedName>
</protein>
<dbReference type="SMART" id="SM00100">
    <property type="entry name" value="cNMP"/>
    <property type="match status" value="2"/>
</dbReference>
<evidence type="ECO:0000313" key="3">
    <source>
        <dbReference type="EMBL" id="CAD8100414.1"/>
    </source>
</evidence>
<dbReference type="OrthoDB" id="166212at2759"/>
<dbReference type="Pfam" id="PF00027">
    <property type="entry name" value="cNMP_binding"/>
    <property type="match status" value="1"/>
</dbReference>
<dbReference type="CDD" id="cd00038">
    <property type="entry name" value="CAP_ED"/>
    <property type="match status" value="2"/>
</dbReference>
<feature type="coiled-coil region" evidence="1">
    <location>
        <begin position="326"/>
        <end position="353"/>
    </location>
</feature>
<dbReference type="PANTHER" id="PTHR23011">
    <property type="entry name" value="CYCLIC NUCLEOTIDE-BINDING DOMAIN CONTAINING PROTEIN"/>
    <property type="match status" value="1"/>
</dbReference>
<sequence>MKKVVQKIQSLKNISQIIAQGDHAVTVKNMLNAFEKQTKEDLSYLEKNLLKIFPLFNLIKKQLKSQSKFYELISHLLIENFQNNQVIFYKGDIGRKMYFVLSGRLLSYPYDFRDINKHTANKELNVGDHFGEISLQHRIPRTLTVICKGEVILISVNYETYSTFIQTSVDKMLTDSYKLIKTLSIFRDWSEFTLQLILHHLKESKFQRNQYVFKEGNKDQNLYIIKSGEIILQKQYTIKQKKSENGLIYLSHNQCFGDFEFIDDQKWLNDKNLLKQISRQMDAKSTTETFILYLPFLTYIRIQEEYHSVTLQLFLSNSKQVVIQRMKKLQQQIINKQTKLDEENEKKDELSELRIFKDQKIEEKQPQIENDTTKIKHSNNPYLSLMGAIKNNRTKEHQQQQPAQQIDQIANQFSQKSILMKFDRGHKILLLKKLRDASILPDPKDNFIYQQQSVRSSYSRLRINRKYQQSIQQDNVTIIKPQVNSRSHTPDSSVVLQNEDKTQNKINKCQRAFTFKINDYHNFKLSQNSVGYSRSMSQMSVSRSSINRKSPSKYKFEIEYEKSQQQTPQKQPKIDLDLCIYGKQ</sequence>
<evidence type="ECO:0000313" key="4">
    <source>
        <dbReference type="Proteomes" id="UP000692954"/>
    </source>
</evidence>